<comment type="caution">
    <text evidence="1">The sequence shown here is derived from an EMBL/GenBank/DDBJ whole genome shotgun (WGS) entry which is preliminary data.</text>
</comment>
<organism evidence="1 2">
    <name type="scientific">Blepharisma stoltei</name>
    <dbReference type="NCBI Taxonomy" id="1481888"/>
    <lineage>
        <taxon>Eukaryota</taxon>
        <taxon>Sar</taxon>
        <taxon>Alveolata</taxon>
        <taxon>Ciliophora</taxon>
        <taxon>Postciliodesmatophora</taxon>
        <taxon>Heterotrichea</taxon>
        <taxon>Heterotrichida</taxon>
        <taxon>Blepharismidae</taxon>
        <taxon>Blepharisma</taxon>
    </lineage>
</organism>
<evidence type="ECO:0000313" key="2">
    <source>
        <dbReference type="Proteomes" id="UP001162131"/>
    </source>
</evidence>
<accession>A0AAU9JHT2</accession>
<name>A0AAU9JHT2_9CILI</name>
<dbReference type="EMBL" id="CAJZBQ010000025">
    <property type="protein sequence ID" value="CAG9320352.1"/>
    <property type="molecule type" value="Genomic_DNA"/>
</dbReference>
<dbReference type="AlphaFoldDB" id="A0AAU9JHT2"/>
<dbReference type="Proteomes" id="UP001162131">
    <property type="component" value="Unassembled WGS sequence"/>
</dbReference>
<evidence type="ECO:0000313" key="1">
    <source>
        <dbReference type="EMBL" id="CAG9320352.1"/>
    </source>
</evidence>
<keyword evidence="2" id="KW-1185">Reference proteome</keyword>
<reference evidence="1" key="1">
    <citation type="submission" date="2021-09" db="EMBL/GenBank/DDBJ databases">
        <authorList>
            <consortium name="AG Swart"/>
            <person name="Singh M."/>
            <person name="Singh A."/>
            <person name="Seah K."/>
            <person name="Emmerich C."/>
        </authorList>
    </citation>
    <scope>NUCLEOTIDE SEQUENCE</scope>
    <source>
        <strain evidence="1">ATCC30299</strain>
    </source>
</reference>
<sequence>MCSHLSSNHNLHDQNHSKPNCMRNHRLRCFLRHSQLYQNNKIRSLLRRNHSLCSYNWGRIAHLQSN</sequence>
<gene>
    <name evidence="1" type="ORF">BSTOLATCC_MIC26269</name>
</gene>
<proteinExistence type="predicted"/>
<protein>
    <submittedName>
        <fullName evidence="1">Uncharacterized protein</fullName>
    </submittedName>
</protein>